<evidence type="ECO:0000313" key="4">
    <source>
        <dbReference type="Proteomes" id="UP001589718"/>
    </source>
</evidence>
<protein>
    <submittedName>
        <fullName evidence="3">ATP-binding protein</fullName>
    </submittedName>
</protein>
<dbReference type="Proteomes" id="UP001589718">
    <property type="component" value="Unassembled WGS sequence"/>
</dbReference>
<dbReference type="Pfam" id="PF13581">
    <property type="entry name" value="HATPase_c_2"/>
    <property type="match status" value="1"/>
</dbReference>
<comment type="caution">
    <text evidence="3">The sequence shown here is derived from an EMBL/GenBank/DDBJ whole genome shotgun (WGS) entry which is preliminary data.</text>
</comment>
<proteinExistence type="predicted"/>
<dbReference type="GO" id="GO:0005524">
    <property type="term" value="F:ATP binding"/>
    <property type="evidence" value="ECO:0007669"/>
    <property type="project" value="UniProtKB-KW"/>
</dbReference>
<dbReference type="CDD" id="cd16936">
    <property type="entry name" value="HATPase_RsbW-like"/>
    <property type="match status" value="1"/>
</dbReference>
<evidence type="ECO:0000259" key="2">
    <source>
        <dbReference type="Pfam" id="PF13581"/>
    </source>
</evidence>
<feature type="domain" description="Histidine kinase/HSP90-like ATPase" evidence="2">
    <location>
        <begin position="12"/>
        <end position="125"/>
    </location>
</feature>
<dbReference type="PANTHER" id="PTHR35526:SF3">
    <property type="entry name" value="ANTI-SIGMA-F FACTOR RSBW"/>
    <property type="match status" value="1"/>
</dbReference>
<keyword evidence="3" id="KW-0547">Nucleotide-binding</keyword>
<dbReference type="Gene3D" id="3.30.565.10">
    <property type="entry name" value="Histidine kinase-like ATPase, C-terminal domain"/>
    <property type="match status" value="1"/>
</dbReference>
<gene>
    <name evidence="3" type="ORF">ACFFTU_17215</name>
</gene>
<dbReference type="EMBL" id="JBHMCR010000009">
    <property type="protein sequence ID" value="MFB9521686.1"/>
    <property type="molecule type" value="Genomic_DNA"/>
</dbReference>
<name>A0ABV5PGR5_STRCM</name>
<dbReference type="RefSeq" id="WP_345228466.1">
    <property type="nucleotide sequence ID" value="NZ_BAAAXE010000015.1"/>
</dbReference>
<dbReference type="InterPro" id="IPR050267">
    <property type="entry name" value="Anti-sigma-factor_SerPK"/>
</dbReference>
<dbReference type="SUPFAM" id="SSF55874">
    <property type="entry name" value="ATPase domain of HSP90 chaperone/DNA topoisomerase II/histidine kinase"/>
    <property type="match status" value="1"/>
</dbReference>
<keyword evidence="3" id="KW-0067">ATP-binding</keyword>
<accession>A0ABV5PGR5</accession>
<evidence type="ECO:0000313" key="3">
    <source>
        <dbReference type="EMBL" id="MFB9521686.1"/>
    </source>
</evidence>
<keyword evidence="1" id="KW-0808">Transferase</keyword>
<evidence type="ECO:0000256" key="1">
    <source>
        <dbReference type="ARBA" id="ARBA00022527"/>
    </source>
</evidence>
<keyword evidence="4" id="KW-1185">Reference proteome</keyword>
<dbReference type="InterPro" id="IPR036890">
    <property type="entry name" value="HATPase_C_sf"/>
</dbReference>
<reference evidence="3 4" key="1">
    <citation type="submission" date="2024-09" db="EMBL/GenBank/DDBJ databases">
        <authorList>
            <person name="Sun Q."/>
            <person name="Mori K."/>
        </authorList>
    </citation>
    <scope>NUCLEOTIDE SEQUENCE [LARGE SCALE GENOMIC DNA]</scope>
    <source>
        <strain evidence="3 4">JCM 4362</strain>
    </source>
</reference>
<dbReference type="PANTHER" id="PTHR35526">
    <property type="entry name" value="ANTI-SIGMA-F FACTOR RSBW-RELATED"/>
    <property type="match status" value="1"/>
</dbReference>
<dbReference type="InterPro" id="IPR003594">
    <property type="entry name" value="HATPase_dom"/>
</dbReference>
<sequence>MSGRTSTATFRSRKPSVHAAREHVKAVLVEWKLGPLIDDALLITSELATNALVHAPGIGDRFTLTLRRRAGVLAIEVADSYQWAMPELRKTGDPLEAGGRGLVLVDALSANWGVRPRDPGKTVWAHLPVAPNTAAP</sequence>
<organism evidence="3 4">
    <name type="scientific">Streptomyces cremeus</name>
    <dbReference type="NCBI Taxonomy" id="66881"/>
    <lineage>
        <taxon>Bacteria</taxon>
        <taxon>Bacillati</taxon>
        <taxon>Actinomycetota</taxon>
        <taxon>Actinomycetes</taxon>
        <taxon>Kitasatosporales</taxon>
        <taxon>Streptomycetaceae</taxon>
        <taxon>Streptomyces</taxon>
    </lineage>
</organism>
<keyword evidence="1" id="KW-0723">Serine/threonine-protein kinase</keyword>
<keyword evidence="1" id="KW-0418">Kinase</keyword>